<feature type="transmembrane region" description="Helical" evidence="2">
    <location>
        <begin position="455"/>
        <end position="476"/>
    </location>
</feature>
<evidence type="ECO:0000256" key="2">
    <source>
        <dbReference type="SAM" id="Phobius"/>
    </source>
</evidence>
<feature type="transmembrane region" description="Helical" evidence="2">
    <location>
        <begin position="488"/>
        <end position="507"/>
    </location>
</feature>
<feature type="transmembrane region" description="Helical" evidence="2">
    <location>
        <begin position="216"/>
        <end position="238"/>
    </location>
</feature>
<keyword evidence="2" id="KW-0812">Transmembrane</keyword>
<accession>A0AA88HAF2</accession>
<sequence>MAMHLASVAYEAGRGPYPGHSWATHPSQSFHVAGTALDSDDWVHARIVEILADNGFIRNRLYVPNEQHHFEWLRARDRRYGQLAVTTVRPVVPARKKRGTMNEEYYRNATTGDVGMFAVGVKVFKADDYERFRVIRLNHRELHPEIPVVIPPALNAKTMVNLSPGDWATMVAIHGGTRRLEAAIRVIDLVVYAAVFSGGVYALLGTPSSVEAELAGAEWLIVMWAVLLLLGGGVGFAGRLSRRWMVEVPAAVLAISGILIYLVVLGRFASRRSPPLSPQYSCSSQCGRSCAGGWSCRSSRSTRTTPISVPGWLRRCGGEHRTSTATAETRGGLVDMNWIAVLVAVLGAGGIGAAIREIASVISLARKGVSGKEDRRRDDLVAQRDHALELMRAAEREKDEADARTDHAESIMHAFFAAVAAWFTPDRRQYIQILFGSGAAIAVAFGFGSQGAWEQILIITAAGLQFFSSLLSLVNVRDVQKIWAVIRAAVYTLGMAVAPALVILGAIDQETSTSILLGVSLGLTFLSNALAVFVGKKQQYDLAA</sequence>
<feature type="transmembrane region" description="Helical" evidence="2">
    <location>
        <begin position="186"/>
        <end position="204"/>
    </location>
</feature>
<protein>
    <submittedName>
        <fullName evidence="3">Uncharacterized protein</fullName>
    </submittedName>
</protein>
<gene>
    <name evidence="3" type="ORF">QYM36_019427</name>
</gene>
<organism evidence="3 4">
    <name type="scientific">Artemia franciscana</name>
    <name type="common">Brine shrimp</name>
    <name type="synonym">Artemia sanfranciscana</name>
    <dbReference type="NCBI Taxonomy" id="6661"/>
    <lineage>
        <taxon>Eukaryota</taxon>
        <taxon>Metazoa</taxon>
        <taxon>Ecdysozoa</taxon>
        <taxon>Arthropoda</taxon>
        <taxon>Crustacea</taxon>
        <taxon>Branchiopoda</taxon>
        <taxon>Anostraca</taxon>
        <taxon>Artemiidae</taxon>
        <taxon>Artemia</taxon>
    </lineage>
</organism>
<evidence type="ECO:0000313" key="3">
    <source>
        <dbReference type="EMBL" id="KAK2701926.1"/>
    </source>
</evidence>
<dbReference type="EMBL" id="JAVRJZ010001123">
    <property type="protein sequence ID" value="KAK2701926.1"/>
    <property type="molecule type" value="Genomic_DNA"/>
</dbReference>
<dbReference type="AlphaFoldDB" id="A0AA88HAF2"/>
<feature type="transmembrane region" description="Helical" evidence="2">
    <location>
        <begin position="513"/>
        <end position="534"/>
    </location>
</feature>
<proteinExistence type="predicted"/>
<evidence type="ECO:0000256" key="1">
    <source>
        <dbReference type="SAM" id="Coils"/>
    </source>
</evidence>
<comment type="caution">
    <text evidence="3">The sequence shown here is derived from an EMBL/GenBank/DDBJ whole genome shotgun (WGS) entry which is preliminary data.</text>
</comment>
<feature type="transmembrane region" description="Helical" evidence="2">
    <location>
        <begin position="250"/>
        <end position="269"/>
    </location>
</feature>
<evidence type="ECO:0000313" key="4">
    <source>
        <dbReference type="Proteomes" id="UP001187531"/>
    </source>
</evidence>
<keyword evidence="1" id="KW-0175">Coiled coil</keyword>
<feature type="transmembrane region" description="Helical" evidence="2">
    <location>
        <begin position="338"/>
        <end position="359"/>
    </location>
</feature>
<keyword evidence="4" id="KW-1185">Reference proteome</keyword>
<name>A0AA88HAF2_ARTSF</name>
<keyword evidence="2" id="KW-0472">Membrane</keyword>
<reference evidence="3" key="1">
    <citation type="submission" date="2023-07" db="EMBL/GenBank/DDBJ databases">
        <title>Chromosome-level genome assembly of Artemia franciscana.</title>
        <authorList>
            <person name="Jo E."/>
        </authorList>
    </citation>
    <scope>NUCLEOTIDE SEQUENCE</scope>
    <source>
        <tissue evidence="3">Whole body</tissue>
    </source>
</reference>
<feature type="coiled-coil region" evidence="1">
    <location>
        <begin position="377"/>
        <end position="411"/>
    </location>
</feature>
<keyword evidence="2" id="KW-1133">Transmembrane helix</keyword>
<dbReference type="Proteomes" id="UP001187531">
    <property type="component" value="Unassembled WGS sequence"/>
</dbReference>
<feature type="transmembrane region" description="Helical" evidence="2">
    <location>
        <begin position="430"/>
        <end position="449"/>
    </location>
</feature>